<dbReference type="SUPFAM" id="SSF51726">
    <property type="entry name" value="UROD/MetE-like"/>
    <property type="match status" value="1"/>
</dbReference>
<keyword evidence="2" id="KW-1185">Reference proteome</keyword>
<dbReference type="Proteomes" id="UP000610303">
    <property type="component" value="Unassembled WGS sequence"/>
</dbReference>
<reference evidence="1" key="2">
    <citation type="submission" date="2020-09" db="EMBL/GenBank/DDBJ databases">
        <authorList>
            <person name="Sun Q."/>
            <person name="Ohkuma M."/>
        </authorList>
    </citation>
    <scope>NUCLEOTIDE SEQUENCE</scope>
    <source>
        <strain evidence="1">JCM 3346</strain>
    </source>
</reference>
<sequence length="369" mass="38026">MPQLPRVAGAHLVGSVNQPTAEAVFRLAAGELGAALPRIPDGEVGERFHWILFQGAAFDRVAGLVRAPIDPIVVAGFDLRPLLLDGTVPAEELSFGPLGYAAAAIESHAEFVRLREAGVIPDGTRFQVCLPSPLAPVTSFVAPDDRAAVYPAYAAALVGELRAIAAAIPAEELAVQLDLATEFAYLEGISLGGGPLEAFFAAADGAADDRGADALATEVARLAAELADAVPAGAELGFHLCYGDVGEKHFVEPQDAGRLVAVANALGAAVSRRIDWVHLPVPIERTDAAYAAPLAGWALTAATTPFLGLVHHEDGVDGALARLAPAREAFAAAGVAEFGIGTECGFGRGPAERTAALLALHREILAAAR</sequence>
<protein>
    <submittedName>
        <fullName evidence="1">Uncharacterized protein</fullName>
    </submittedName>
</protein>
<organism evidence="1 2">
    <name type="scientific">Agromyces mediolanus</name>
    <name type="common">Corynebacterium mediolanum</name>
    <dbReference type="NCBI Taxonomy" id="41986"/>
    <lineage>
        <taxon>Bacteria</taxon>
        <taxon>Bacillati</taxon>
        <taxon>Actinomycetota</taxon>
        <taxon>Actinomycetes</taxon>
        <taxon>Micrococcales</taxon>
        <taxon>Microbacteriaceae</taxon>
        <taxon>Agromyces</taxon>
    </lineage>
</organism>
<dbReference type="InterPro" id="IPR038071">
    <property type="entry name" value="UROD/MetE-like_sf"/>
</dbReference>
<evidence type="ECO:0000313" key="2">
    <source>
        <dbReference type="Proteomes" id="UP000610303"/>
    </source>
</evidence>
<dbReference type="Gene3D" id="3.20.20.210">
    <property type="match status" value="1"/>
</dbReference>
<dbReference type="EMBL" id="BMRJ01000001">
    <property type="protein sequence ID" value="GGR13387.1"/>
    <property type="molecule type" value="Genomic_DNA"/>
</dbReference>
<dbReference type="RefSeq" id="WP_189083491.1">
    <property type="nucleotide sequence ID" value="NZ_BMRJ01000001.1"/>
</dbReference>
<comment type="caution">
    <text evidence="1">The sequence shown here is derived from an EMBL/GenBank/DDBJ whole genome shotgun (WGS) entry which is preliminary data.</text>
</comment>
<reference evidence="1" key="1">
    <citation type="journal article" date="2014" name="Int. J. Syst. Evol. Microbiol.">
        <title>Complete genome sequence of Corynebacterium casei LMG S-19264T (=DSM 44701T), isolated from a smear-ripened cheese.</title>
        <authorList>
            <consortium name="US DOE Joint Genome Institute (JGI-PGF)"/>
            <person name="Walter F."/>
            <person name="Albersmeier A."/>
            <person name="Kalinowski J."/>
            <person name="Ruckert C."/>
        </authorList>
    </citation>
    <scope>NUCLEOTIDE SEQUENCE</scope>
    <source>
        <strain evidence="1">JCM 3346</strain>
    </source>
</reference>
<proteinExistence type="predicted"/>
<gene>
    <name evidence="1" type="ORF">GCM10010196_02400</name>
</gene>
<accession>A0A918CA09</accession>
<name>A0A918CA09_AGRME</name>
<evidence type="ECO:0000313" key="1">
    <source>
        <dbReference type="EMBL" id="GGR13387.1"/>
    </source>
</evidence>
<dbReference type="AlphaFoldDB" id="A0A918CA09"/>